<feature type="compositionally biased region" description="Low complexity" evidence="9">
    <location>
        <begin position="2529"/>
        <end position="2548"/>
    </location>
</feature>
<feature type="compositionally biased region" description="Polar residues" evidence="9">
    <location>
        <begin position="81"/>
        <end position="92"/>
    </location>
</feature>
<feature type="compositionally biased region" description="Polar residues" evidence="9">
    <location>
        <begin position="1215"/>
        <end position="1224"/>
    </location>
</feature>
<feature type="compositionally biased region" description="Polar residues" evidence="9">
    <location>
        <begin position="721"/>
        <end position="735"/>
    </location>
</feature>
<comment type="catalytic activity">
    <reaction evidence="7">
        <text>L-threonyl-[protein] + ATP = O-phospho-L-threonyl-[protein] + ADP + H(+)</text>
        <dbReference type="Rhea" id="RHEA:46608"/>
        <dbReference type="Rhea" id="RHEA-COMP:11060"/>
        <dbReference type="Rhea" id="RHEA-COMP:11605"/>
        <dbReference type="ChEBI" id="CHEBI:15378"/>
        <dbReference type="ChEBI" id="CHEBI:30013"/>
        <dbReference type="ChEBI" id="CHEBI:30616"/>
        <dbReference type="ChEBI" id="CHEBI:61977"/>
        <dbReference type="ChEBI" id="CHEBI:456216"/>
        <dbReference type="EC" id="2.7.11.1"/>
    </reaction>
</comment>
<feature type="compositionally biased region" description="Polar residues" evidence="9">
    <location>
        <begin position="1136"/>
        <end position="1149"/>
    </location>
</feature>
<evidence type="ECO:0000313" key="11">
    <source>
        <dbReference type="Proteomes" id="UP001500131"/>
    </source>
</evidence>
<dbReference type="PANTHER" id="PTHR48012">
    <property type="entry name" value="STERILE20-LIKE KINASE, ISOFORM B-RELATED"/>
    <property type="match status" value="1"/>
</dbReference>
<dbReference type="InterPro" id="IPR050629">
    <property type="entry name" value="STE20/SPS1-PAK"/>
</dbReference>
<dbReference type="Gene3D" id="1.10.510.10">
    <property type="entry name" value="Transferase(Phosphotransferase) domain 1"/>
    <property type="match status" value="1"/>
</dbReference>
<feature type="compositionally biased region" description="Polar residues" evidence="9">
    <location>
        <begin position="2506"/>
        <end position="2518"/>
    </location>
</feature>
<feature type="region of interest" description="Disordered" evidence="9">
    <location>
        <begin position="1487"/>
        <end position="1516"/>
    </location>
</feature>
<sequence length="4204" mass="441458">MAARAASWENCVSVLSHPSDDERSIVECEVLDERAELAGAVRYSPAPTRRGGATAGGIDRGTAAVPNDAVGDPHGEPFSSRRLSGTQHQLSRVHQPRLSPLPPPQHFGRGDDFMGVGREVGFNDSVDGFPLYVDDDGVMMMSRHRRRDPFAFVYDAVEEGDFAMVDDRRSSYHGDDGIVLGSSSGSSDGVLVSGSSSYSSSLYEEPYQPSLQQRSRAYRYGLLYSGYADAAARFGYPTLAVHYGEGTGALVAYDGGAPVPIDAALPSHGHVASRRRRLVGVGSSVYARPNAKRRRSTRKKGKRPRRGSTGSGRPGRTDSRTTGSPHAPAGRHGSYREVRNWGHPPTRLSGSGSLSASTNPLLNIIGGVSVAATTSATAAAGIPSGLSSLFSTGVPIKVGHSEAGKAVRMREHLLAREAEMKKRYAELRRGTDRTVRTGAAADVARGPRQKAVAGTLYGEFSSRTGDGADSAAYHSDALAAQSTRGTRSFSPLSMSLKDLKRCTGLNTGREGVGKAFALATTHSGRSRAKGGASTQSQLATTEKGVCVRADPTSAAAARVRGGDGKGVACSDSAPGRLHDAEFAAGTAPHLEQRMMAVCDPYTGSTVALAYAPLTEAAATAVVHTCAAGIQFFRDPSVSQSAAVALLPSSSSALPETPSQLLPTTYLLDVGNPPLAPTLPGAAAISDGGSLHASFSALYPPSTPPTAITGSAVYLPPSSFQSFSTPHTSTAKQLQPWQPPCRGSVGEEPSKSRSPSPLMMGRPPFVTSLSPHQLRSRGGVTSMDRLATEATDRDQLERRLPTTTALFRDFSPGLAARGENAGAGALPTVAASGSGGTTSLDVRGPCGSGQSIATPLSFGDDARSRRRLQSGAAGAADGYGTAAVPAVEVDVEGSADLLPWRWRRGASAFGMGVGEDEGGDLIAATSQEEGARGWPGVLPGVAHLRGTAGGYAANCLADGALYSASATMPSSFAWPYSVSPLFAAPLQLPVYPPSIAPYTTLPHPPHNTRYHAWTAEGVSATSNTSCMVHVFTVSRKMLHSVYEYVAYMCVAKRYAELQRRCRKREEHLIKELAAGRLTRGAQRRLHCPHCGAVGKVVRKPASPRDGQALPSHPFLVSTLTQSQPLRHNVKHQHNRNPCHSCSSHRPSLASTTTTNTTTTPLLFLRRSASSASSPLELPLSQQQQTESLGWSSRMLPSPKQTSMPPQPSPRLDSRMGSATQDSSRVASDDGTGRIDERQSAPRALVIDEVNAVLEAPRVSAVPHSSPDTPDVRAERAPLTRNGSSTSGLFPALLPSAWSTSLPPLRLQRQQEFQEENRSSQEYQYIQSMSVFQLSSTSATQSSSPILLPPQPLPILPTVTTASPPLTRPHASPRASSSHGVELTGITNSSETHVDALLNFSVGSRKHSHPLHMNSLPYEPSAQTISDGYAGASGNDLCAPQQRTPTAELARGADEAVAAALPHKSVEECSSAIDEGAAVQQSSSRAALANSNCKNDSHSFRVGDIDSNDEDERLERAESMAPQASELMASQRQLSPGEFFPDTRMPPPSLLLGTPTTASPDRSMRMAASADLPVLKCAPPAAANAANVTRVAISAASNSQVRGMGSSMRSNPNINNMSNARSLLCPMLRSALTPAVLPLTHSPSPPQGQRGEEDEGSVAGMQCSRDMDSTETTRNRRRSDDPSYVCLGCHHDVIPKLSLLTSIGDYCSSRRHSQLVHHHSAARRSQTTNNSSGSGVSDADVDRVGAEETVSADIGVIAFDDLLQDDALVYALHTSLCKSLMMPSTREPPSLPTTPHKRRQKRRTSTSPARADRNSFLHPVLAVTSAHQIGASLPLSQETRAVAATAAESEGRSVPAQSVSTPSCLSSCVLNQRSPAAIRGGSAVSSQSIISDIGDGQGESTQRQREPTTFPLSISAASSSFRSLTLASSEISSAAAGAMSSTLKGCTAVVADKEGGSCSAAPLPTRLLLPCCGLTVSVLPYVEPQVPSAEVQGRLSDSGSKHQGPAERHLPRMSNPSSKNTGSAYLPRRRSSTSASLTRPAIPRMREDAATRGLTPSVMLISSAAASHDCHNGNNSKQPYGLRNPPSTPPRQRHRSSESTVATKLSSPLTSSPNGPMMHNAVAPIALMMKGTFSSEKHRIQVNPRTPLDTVSKNRIMARIFHQDRHSSRRNTAAAAAVIAGAASRSYAGVTRLSRADKHSDKGSDSIAGAERRGRATGVNRRNGAAGAAGVPIGARSCDTKRQRWPHHRVHSYTRERAQKHAHLLLPPSRVPKPLGVNLGMYRDPSLVLEIELAYPRLHRGNVRELLAEWKYAYQPHPVLVEAVIRNIVYAVLVQLAALHAVGRTHGSVKSTNVFPLWHAVESMRESGLMMPPRPQRHEASPPPLVVAHEKCEPRPLQEQRRKAEAVMKNEEKGERRRSVSAAEGEGVCEPGGAPAAEPHTDSQAALALQEYATEELTSAVVTAAVGVTLNSPAKSRSLSNQRRRRGPHAAAAHLRLHQQTRLRDQKTQSSSKAVRSTGTVPGVPSVAKCSAPAALSRTSLTATVSTSSTGRATAIPGHCRRSASGGAGSDNKQDVASTNPRMPAGQSHPSSRLSSPSTAFSSAPMLLPAPTSVRSSPAPLSTVDALQSYHADITSRRAGTFSPARGTISNSGRLRRCEGVASQPRRGSIGINVGGRDGVCDLNSDAEEEDDSSLVPLVAEVLAAPSTVLRVSASKEVAAAAELGTAKSQTRLQNSSSGTPGMHLTSSCSSCATLPRHRDHHHGHHRRHQGRGSWSAEVEDPEEWLASAAPPRYVRGVELRPPATVWFPRVALDKVPVASEKPSVDHGVLPPANGAMVLENVSDVAAQPVLTRGPVGAVPQPQLDSVGRAEVSTSEVETSDGTRHRGSSAGPSMASSSALHGALGGAGQDAPDPLHWSRQVLLVDNVGAAVAAALRTAMTCVLMQHPPLRHSSSQPSSPAFLTSTLKTPISRPDKARHAATAVADHATVDTEMQGIHPPASLRSTAAAASTRRKSSAAAGPTLNVHVPDVVRSPPPLPPNLFSIQESEYVPAPELIRWSADEAFTLRRPWRQQPSDAAAATAEADGEGGAGECSGFPRSSTTAGVDAWAESAARLRDVLAPLEATAPPMTTLRNTLDPYPALSTAVDIWGLGMMALELADGPPPMSWLKQREPAPTLRTYPWSSYFHAFVSLCLQRAPEQRSTAVELLQHPWFGVALVPQASSLSPPTTIQSSGGVWYRGTVGSDAAGVPVEARNSVAVRQSGKAGGPAPVSSLPSPLLSVRPPGVMGVDCLTAEEKAEWENYDYTLLYASGAQSMRPLTTTAAAASAAVASTAEDHHQKGSSGMRLESSSRYKPQGVTTCVSSVSARERNSRATGTVDSMSVGELPPSLGLGGRRMDAPSQSHAVAAAAAALPSQSSALTVPSAGGGTAVTLPSAAAAASSTAKASANDELMTAMCAVDLAQNFAELITQQWVPQQQQLIPLLATSTGAYGDAGRGRQALLPSQRSFFTAAAASASLDGASTLPFSLISPRPITTRAVAAAYGVLSPRSSQSAAAQGAVLQQHQQPSEWLFSQIIRDEKVPLMWIGHSKAFSNNALLCGQTEVAPAISPHGAPSPLPLLLPNSGGGGVTQVLPTHLPALYVPLHDPRGDTMLTAAHALISPWTERMMGEWGGTIEIQSPLQPALSSATHGASAPWFQLSAGITAGGSTPLMYPALQVLPGGDGSASGSGGGCPTLYWDRGVLDASGSTSSVRSGDDWDRSGSSPHHGRHARATFGSSRQSSSSSSTWSDSTSSGTPRGALCGSRSHISKGSCSDVHGLKVSGEVPELTRTPAPHLNGTFSTAATPPTDDATGRGVFKLGTPKQRGGGDRNMMFCDPTTGGGAAAVKEGVSFSSSYAAAPKLLPRSGNEDCSRHEQQGGSTSGGGDGDYGAVPRLPSSFRPTRHLLTGTIATALARLSMMAYLSSDTEEQWSETSTSTATDSSSDEDSTIYNDGSGSCVLSSMWGVSACQSTPLESDDRAACMQGCGDSSDVTNHEELDEDDDGQSMSAEVRCDELLRCLSVLQRSCPAAISLWCVRVLQQAMRHPQTAAAAVRVLERIESVPPAGRSRNLGWLKQPDSSLSLPTPLLILPDPLGANDTQRGGRAAAPTGASRSSLSAVAAAVGVSPHASRGSLPPPALDASPSNFQNYEMAKWMYAVHQALPRCT</sequence>
<evidence type="ECO:0000256" key="5">
    <source>
        <dbReference type="ARBA" id="ARBA00022777"/>
    </source>
</evidence>
<feature type="region of interest" description="Disordered" evidence="9">
    <location>
        <begin position="2389"/>
        <end position="2440"/>
    </location>
</feature>
<feature type="region of interest" description="Disordered" evidence="9">
    <location>
        <begin position="2189"/>
        <end position="2231"/>
    </location>
</feature>
<evidence type="ECO:0000256" key="4">
    <source>
        <dbReference type="ARBA" id="ARBA00022741"/>
    </source>
</evidence>
<feature type="compositionally biased region" description="Low complexity" evidence="9">
    <location>
        <begin position="3775"/>
        <end position="3794"/>
    </location>
</feature>
<feature type="compositionally biased region" description="Low complexity" evidence="9">
    <location>
        <begin position="2214"/>
        <end position="2228"/>
    </location>
</feature>
<reference evidence="10 11" key="1">
    <citation type="submission" date="2024-02" db="EMBL/GenBank/DDBJ databases">
        <title>FIRST GENOME SEQUENCES OF Leishmania (Viannia) shawi, Leishmania (Viannia) lindenbergi AND Leishmania (Viannia) utingensis.</title>
        <authorList>
            <person name="Resadore F."/>
            <person name="Custodio M.G.F."/>
            <person name="Boite M.C."/>
            <person name="Cupolillo E."/>
            <person name="Ferreira G.E.M."/>
        </authorList>
    </citation>
    <scope>NUCLEOTIDE SEQUENCE [LARGE SCALE GENOMIC DNA]</scope>
    <source>
        <strain evidence="10 11">MHOM/BR/1966/M15733</strain>
    </source>
</reference>
<feature type="region of interest" description="Disordered" evidence="9">
    <location>
        <begin position="3332"/>
        <end position="3351"/>
    </location>
</feature>
<evidence type="ECO:0000256" key="1">
    <source>
        <dbReference type="ARBA" id="ARBA00008874"/>
    </source>
</evidence>
<proteinExistence type="inferred from homology"/>
<feature type="compositionally biased region" description="Polar residues" evidence="9">
    <location>
        <begin position="2012"/>
        <end position="2021"/>
    </location>
</feature>
<feature type="region of interest" description="Disordered" evidence="9">
    <location>
        <begin position="721"/>
        <end position="803"/>
    </location>
</feature>
<feature type="region of interest" description="Disordered" evidence="9">
    <location>
        <begin position="3745"/>
        <end position="3813"/>
    </location>
</feature>
<dbReference type="InterPro" id="IPR011009">
    <property type="entry name" value="Kinase-like_dom_sf"/>
</dbReference>
<dbReference type="PANTHER" id="PTHR48012:SF10">
    <property type="entry name" value="FI20177P1"/>
    <property type="match status" value="1"/>
</dbReference>
<evidence type="ECO:0000256" key="9">
    <source>
        <dbReference type="SAM" id="MobiDB-lite"/>
    </source>
</evidence>
<feature type="region of interest" description="Disordered" evidence="9">
    <location>
        <begin position="1635"/>
        <end position="1679"/>
    </location>
</feature>
<feature type="compositionally biased region" description="Basic residues" evidence="9">
    <location>
        <begin position="2754"/>
        <end position="2769"/>
    </location>
</feature>
<feature type="region of interest" description="Disordered" evidence="9">
    <location>
        <begin position="2754"/>
        <end position="2774"/>
    </location>
</feature>
<feature type="compositionally biased region" description="Basic and acidic residues" evidence="9">
    <location>
        <begin position="1493"/>
        <end position="1502"/>
    </location>
</feature>
<feature type="compositionally biased region" description="Low complexity" evidence="9">
    <location>
        <begin position="2586"/>
        <end position="2603"/>
    </location>
</feature>
<feature type="compositionally biased region" description="Basic and acidic residues" evidence="9">
    <location>
        <begin position="2389"/>
        <end position="2416"/>
    </location>
</feature>
<feature type="compositionally biased region" description="Basic and acidic residues" evidence="9">
    <location>
        <begin position="1225"/>
        <end position="1238"/>
    </location>
</feature>
<evidence type="ECO:0000256" key="8">
    <source>
        <dbReference type="ARBA" id="ARBA00048679"/>
    </source>
</evidence>
<feature type="region of interest" description="Disordered" evidence="9">
    <location>
        <begin position="2990"/>
        <end position="3019"/>
    </location>
</feature>
<gene>
    <name evidence="10" type="ORF">Q4I31_004833</name>
</gene>
<name>A0AAW3AB57_9TRYP</name>
<feature type="compositionally biased region" description="Low complexity" evidence="9">
    <location>
        <begin position="2998"/>
        <end position="3008"/>
    </location>
</feature>
<organism evidence="10 11">
    <name type="scientific">Leishmania lindenbergi</name>
    <dbReference type="NCBI Taxonomy" id="651832"/>
    <lineage>
        <taxon>Eukaryota</taxon>
        <taxon>Discoba</taxon>
        <taxon>Euglenozoa</taxon>
        <taxon>Kinetoplastea</taxon>
        <taxon>Metakinetoplastina</taxon>
        <taxon>Trypanosomatida</taxon>
        <taxon>Trypanosomatidae</taxon>
        <taxon>Leishmaniinae</taxon>
        <taxon>Leishmania</taxon>
    </lineage>
</organism>
<feature type="region of interest" description="Disordered" evidence="9">
    <location>
        <begin position="3067"/>
        <end position="3099"/>
    </location>
</feature>
<protein>
    <recommendedName>
        <fullName evidence="12">Protein kinase</fullName>
    </recommendedName>
</protein>
<feature type="compositionally biased region" description="Polar residues" evidence="9">
    <location>
        <begin position="2096"/>
        <end position="2112"/>
    </location>
</feature>
<feature type="compositionally biased region" description="Low complexity" evidence="9">
    <location>
        <begin position="2030"/>
        <end position="2039"/>
    </location>
</feature>
<feature type="region of interest" description="Disordered" evidence="9">
    <location>
        <begin position="2946"/>
        <end position="2975"/>
    </location>
</feature>
<feature type="compositionally biased region" description="Basic residues" evidence="9">
    <location>
        <begin position="290"/>
        <end position="306"/>
    </location>
</feature>
<feature type="region of interest" description="Disordered" evidence="9">
    <location>
        <begin position="1170"/>
        <end position="1240"/>
    </location>
</feature>
<evidence type="ECO:0000256" key="3">
    <source>
        <dbReference type="ARBA" id="ARBA00022679"/>
    </source>
</evidence>
<feature type="region of interest" description="Disordered" evidence="9">
    <location>
        <begin position="1779"/>
        <end position="1811"/>
    </location>
</feature>
<keyword evidence="5" id="KW-0418">Kinase</keyword>
<feature type="region of interest" description="Disordered" evidence="9">
    <location>
        <begin position="3964"/>
        <end position="3986"/>
    </location>
</feature>
<feature type="compositionally biased region" description="Basic and acidic residues" evidence="9">
    <location>
        <begin position="3905"/>
        <end position="3914"/>
    </location>
</feature>
<feature type="compositionally biased region" description="Basic residues" evidence="9">
    <location>
        <begin position="1793"/>
        <end position="1802"/>
    </location>
</feature>
<dbReference type="EMBL" id="JBAMZK010000028">
    <property type="protein sequence ID" value="KAL0502239.1"/>
    <property type="molecule type" value="Genomic_DNA"/>
</dbReference>
<dbReference type="GO" id="GO:0004674">
    <property type="term" value="F:protein serine/threonine kinase activity"/>
    <property type="evidence" value="ECO:0007669"/>
    <property type="project" value="UniProtKB-KW"/>
</dbReference>
<feature type="region of interest" description="Disordered" evidence="9">
    <location>
        <begin position="1988"/>
        <end position="2048"/>
    </location>
</feature>
<feature type="region of interest" description="Disordered" evidence="9">
    <location>
        <begin position="44"/>
        <end position="105"/>
    </location>
</feature>
<feature type="compositionally biased region" description="Low complexity" evidence="9">
    <location>
        <begin position="1170"/>
        <end position="1187"/>
    </location>
</feature>
<accession>A0AAW3AB57</accession>
<feature type="compositionally biased region" description="Basic and acidic residues" evidence="9">
    <location>
        <begin position="2192"/>
        <end position="2212"/>
    </location>
</feature>
<feature type="region of interest" description="Disordered" evidence="9">
    <location>
        <begin position="2066"/>
        <end position="2116"/>
    </location>
</feature>
<feature type="region of interest" description="Disordered" evidence="9">
    <location>
        <begin position="2473"/>
        <end position="2618"/>
    </location>
</feature>
<feature type="compositionally biased region" description="Low complexity" evidence="9">
    <location>
        <begin position="2886"/>
        <end position="2900"/>
    </location>
</feature>
<feature type="region of interest" description="Disordered" evidence="9">
    <location>
        <begin position="2851"/>
        <end position="2909"/>
    </location>
</feature>
<feature type="region of interest" description="Disordered" evidence="9">
    <location>
        <begin position="833"/>
        <end position="864"/>
    </location>
</feature>
<evidence type="ECO:0000313" key="10">
    <source>
        <dbReference type="EMBL" id="KAL0502239.1"/>
    </source>
</evidence>
<keyword evidence="4" id="KW-0547">Nucleotide-binding</keyword>
<comment type="similarity">
    <text evidence="1">Belongs to the protein kinase superfamily. STE Ser/Thr protein kinase family. STE20 subfamily.</text>
</comment>
<feature type="region of interest" description="Disordered" evidence="9">
    <location>
        <begin position="3901"/>
        <end position="3934"/>
    </location>
</feature>
<feature type="region of interest" description="Disordered" evidence="9">
    <location>
        <begin position="3826"/>
        <end position="3868"/>
    </location>
</feature>
<evidence type="ECO:0000256" key="6">
    <source>
        <dbReference type="ARBA" id="ARBA00022840"/>
    </source>
</evidence>
<comment type="catalytic activity">
    <reaction evidence="8">
        <text>L-seryl-[protein] + ATP = O-phospho-L-seryl-[protein] + ADP + H(+)</text>
        <dbReference type="Rhea" id="RHEA:17989"/>
        <dbReference type="Rhea" id="RHEA-COMP:9863"/>
        <dbReference type="Rhea" id="RHEA-COMP:11604"/>
        <dbReference type="ChEBI" id="CHEBI:15378"/>
        <dbReference type="ChEBI" id="CHEBI:29999"/>
        <dbReference type="ChEBI" id="CHEBI:30616"/>
        <dbReference type="ChEBI" id="CHEBI:83421"/>
        <dbReference type="ChEBI" id="CHEBI:456216"/>
        <dbReference type="EC" id="2.7.11.1"/>
    </reaction>
</comment>
<feature type="compositionally biased region" description="Basic and acidic residues" evidence="9">
    <location>
        <begin position="785"/>
        <end position="799"/>
    </location>
</feature>
<keyword evidence="11" id="KW-1185">Reference proteome</keyword>
<dbReference type="GO" id="GO:0005524">
    <property type="term" value="F:ATP binding"/>
    <property type="evidence" value="ECO:0007669"/>
    <property type="project" value="UniProtKB-KW"/>
</dbReference>
<comment type="caution">
    <text evidence="10">The sequence shown here is derived from an EMBL/GenBank/DDBJ whole genome shotgun (WGS) entry which is preliminary data.</text>
</comment>
<feature type="compositionally biased region" description="Polar residues" evidence="9">
    <location>
        <begin position="2949"/>
        <end position="2966"/>
    </location>
</feature>
<keyword evidence="3" id="KW-0808">Transferase</keyword>
<feature type="compositionally biased region" description="Low complexity" evidence="9">
    <location>
        <begin position="3970"/>
        <end position="3980"/>
    </location>
</feature>
<evidence type="ECO:0008006" key="12">
    <source>
        <dbReference type="Google" id="ProtNLM"/>
    </source>
</evidence>
<feature type="compositionally biased region" description="Basic and acidic residues" evidence="9">
    <location>
        <begin position="1663"/>
        <end position="1679"/>
    </location>
</feature>
<dbReference type="SUPFAM" id="SSF56112">
    <property type="entry name" value="Protein kinase-like (PK-like)"/>
    <property type="match status" value="1"/>
</dbReference>
<dbReference type="GO" id="GO:0005737">
    <property type="term" value="C:cytoplasm"/>
    <property type="evidence" value="ECO:0007669"/>
    <property type="project" value="TreeGrafter"/>
</dbReference>
<feature type="region of interest" description="Disordered" evidence="9">
    <location>
        <begin position="1128"/>
        <end position="1157"/>
    </location>
</feature>
<evidence type="ECO:0000256" key="2">
    <source>
        <dbReference type="ARBA" id="ARBA00022527"/>
    </source>
</evidence>
<dbReference type="Proteomes" id="UP001500131">
    <property type="component" value="Unassembled WGS sequence"/>
</dbReference>
<feature type="region of interest" description="Disordered" evidence="9">
    <location>
        <begin position="1258"/>
        <end position="1286"/>
    </location>
</feature>
<feature type="region of interest" description="Disordered" evidence="9">
    <location>
        <begin position="3360"/>
        <end position="3383"/>
    </location>
</feature>
<feature type="region of interest" description="Disordered" evidence="9">
    <location>
        <begin position="1715"/>
        <end position="1738"/>
    </location>
</feature>
<evidence type="ECO:0000256" key="7">
    <source>
        <dbReference type="ARBA" id="ARBA00047899"/>
    </source>
</evidence>
<feature type="region of interest" description="Disordered" evidence="9">
    <location>
        <begin position="280"/>
        <end position="354"/>
    </location>
</feature>
<keyword evidence="2" id="KW-0723">Serine/threonine-protein kinase</keyword>
<keyword evidence="6" id="KW-0067">ATP-binding</keyword>